<keyword evidence="4" id="KW-1185">Reference proteome</keyword>
<evidence type="ECO:0000256" key="2">
    <source>
        <dbReference type="SAM" id="SignalP"/>
    </source>
</evidence>
<gene>
    <name evidence="3" type="ORF">SAMN05216553_1113</name>
</gene>
<dbReference type="EMBL" id="FNCC01000011">
    <property type="protein sequence ID" value="SDG74413.1"/>
    <property type="molecule type" value="Genomic_DNA"/>
</dbReference>
<feature type="region of interest" description="Disordered" evidence="1">
    <location>
        <begin position="34"/>
        <end position="55"/>
    </location>
</feature>
<feature type="signal peptide" evidence="2">
    <location>
        <begin position="1"/>
        <end position="27"/>
    </location>
</feature>
<feature type="chain" id="PRO_5011649409" description="DUF5666 domain-containing protein" evidence="2">
    <location>
        <begin position="28"/>
        <end position="202"/>
    </location>
</feature>
<accession>A0A1G7WR59</accession>
<sequence length="202" mass="20617">MSKKSAWAGAVVAAVGLTVGGIAVATAAEGPDGPAAVFGEHHPGGFGKPGGPPDRGEFKDRAGFKDRAALKDSTLVVGRVKSVESGKLVVIKDDGNEVSLTTDSSTKLRGGDLAGLQAEQRVTVRVKDGKALNVALAKAAERGTVKDVNGDKATLVQVDGLQTPLDLSAVAEKPKNGDLVAVTGTVSDGKTIKVEQLRQLTK</sequence>
<proteinExistence type="predicted"/>
<evidence type="ECO:0008006" key="5">
    <source>
        <dbReference type="Google" id="ProtNLM"/>
    </source>
</evidence>
<evidence type="ECO:0000256" key="1">
    <source>
        <dbReference type="SAM" id="MobiDB-lite"/>
    </source>
</evidence>
<keyword evidence="2" id="KW-0732">Signal</keyword>
<dbReference type="Proteomes" id="UP000199623">
    <property type="component" value="Unassembled WGS sequence"/>
</dbReference>
<dbReference type="OrthoDB" id="3691893at2"/>
<protein>
    <recommendedName>
        <fullName evidence="5">DUF5666 domain-containing protein</fullName>
    </recommendedName>
</protein>
<organism evidence="3 4">
    <name type="scientific">Lentzea fradiae</name>
    <dbReference type="NCBI Taxonomy" id="200378"/>
    <lineage>
        <taxon>Bacteria</taxon>
        <taxon>Bacillati</taxon>
        <taxon>Actinomycetota</taxon>
        <taxon>Actinomycetes</taxon>
        <taxon>Pseudonocardiales</taxon>
        <taxon>Pseudonocardiaceae</taxon>
        <taxon>Lentzea</taxon>
    </lineage>
</organism>
<evidence type="ECO:0000313" key="4">
    <source>
        <dbReference type="Proteomes" id="UP000199623"/>
    </source>
</evidence>
<dbReference type="STRING" id="200378.SAMN05216553_1113"/>
<name>A0A1G7WR59_9PSEU</name>
<evidence type="ECO:0000313" key="3">
    <source>
        <dbReference type="EMBL" id="SDG74413.1"/>
    </source>
</evidence>
<dbReference type="AlphaFoldDB" id="A0A1G7WR59"/>
<reference evidence="4" key="1">
    <citation type="submission" date="2016-10" db="EMBL/GenBank/DDBJ databases">
        <authorList>
            <person name="Varghese N."/>
            <person name="Submissions S."/>
        </authorList>
    </citation>
    <scope>NUCLEOTIDE SEQUENCE [LARGE SCALE GENOMIC DNA]</scope>
    <source>
        <strain evidence="4">CGMCC 4.3506</strain>
    </source>
</reference>
<dbReference type="RefSeq" id="WP_143036036.1">
    <property type="nucleotide sequence ID" value="NZ_FNCC01000011.1"/>
</dbReference>